<protein>
    <submittedName>
        <fullName evidence="15">Helicase-exonuclease AddAB subunit AddB</fullName>
        <ecNumber evidence="15">3.1.-.-</ecNumber>
        <ecNumber evidence="15">3.6.4.12</ecNumber>
    </submittedName>
</protein>
<dbReference type="Pfam" id="PF13361">
    <property type="entry name" value="UvrD_C"/>
    <property type="match status" value="1"/>
</dbReference>
<evidence type="ECO:0000259" key="14">
    <source>
        <dbReference type="PROSITE" id="PS51217"/>
    </source>
</evidence>
<dbReference type="InterPro" id="IPR049035">
    <property type="entry name" value="ADDB_N"/>
</dbReference>
<evidence type="ECO:0000256" key="4">
    <source>
        <dbReference type="ARBA" id="ARBA00022741"/>
    </source>
</evidence>
<evidence type="ECO:0000256" key="13">
    <source>
        <dbReference type="ARBA" id="ARBA00023204"/>
    </source>
</evidence>
<evidence type="ECO:0000256" key="8">
    <source>
        <dbReference type="ARBA" id="ARBA00022839"/>
    </source>
</evidence>
<organism evidence="15 16">
    <name type="scientific">Chryseomicrobium palamuruense</name>
    <dbReference type="NCBI Taxonomy" id="682973"/>
    <lineage>
        <taxon>Bacteria</taxon>
        <taxon>Bacillati</taxon>
        <taxon>Bacillota</taxon>
        <taxon>Bacilli</taxon>
        <taxon>Bacillales</taxon>
        <taxon>Caryophanaceae</taxon>
        <taxon>Chryseomicrobium</taxon>
    </lineage>
</organism>
<dbReference type="InterPro" id="IPR014140">
    <property type="entry name" value="DNA_helicase_suAddB"/>
</dbReference>
<keyword evidence="11" id="KW-0411">Iron-sulfur</keyword>
<dbReference type="InterPro" id="IPR038726">
    <property type="entry name" value="PDDEXK_AddAB-type"/>
</dbReference>
<dbReference type="Gene3D" id="3.90.320.10">
    <property type="match status" value="1"/>
</dbReference>
<evidence type="ECO:0000256" key="12">
    <source>
        <dbReference type="ARBA" id="ARBA00023125"/>
    </source>
</evidence>
<comment type="caution">
    <text evidence="15">The sequence shown here is derived from an EMBL/GenBank/DDBJ whole genome shotgun (WGS) entry which is preliminary data.</text>
</comment>
<evidence type="ECO:0000256" key="10">
    <source>
        <dbReference type="ARBA" id="ARBA00023004"/>
    </source>
</evidence>
<dbReference type="RefSeq" id="WP_378139172.1">
    <property type="nucleotide sequence ID" value="NZ_JBHSEF010000008.1"/>
</dbReference>
<keyword evidence="3" id="KW-0479">Metal-binding</keyword>
<reference evidence="16" key="1">
    <citation type="journal article" date="2019" name="Int. J. Syst. Evol. Microbiol.">
        <title>The Global Catalogue of Microorganisms (GCM) 10K type strain sequencing project: providing services to taxonomists for standard genome sequencing and annotation.</title>
        <authorList>
            <consortium name="The Broad Institute Genomics Platform"/>
            <consortium name="The Broad Institute Genome Sequencing Center for Infectious Disease"/>
            <person name="Wu L."/>
            <person name="Ma J."/>
        </authorList>
    </citation>
    <scope>NUCLEOTIDE SEQUENCE [LARGE SCALE GENOMIC DNA]</scope>
    <source>
        <strain evidence="16">CCUG 50353</strain>
    </source>
</reference>
<keyword evidence="4" id="KW-0547">Nucleotide-binding</keyword>
<keyword evidence="2" id="KW-0540">Nuclease</keyword>
<dbReference type="PANTHER" id="PTHR30591">
    <property type="entry name" value="RECBCD ENZYME SUBUNIT RECC"/>
    <property type="match status" value="1"/>
</dbReference>
<feature type="domain" description="UvrD-like helicase C-terminal" evidence="14">
    <location>
        <begin position="276"/>
        <end position="582"/>
    </location>
</feature>
<dbReference type="InterPro" id="IPR027417">
    <property type="entry name" value="P-loop_NTPase"/>
</dbReference>
<dbReference type="InterPro" id="IPR011604">
    <property type="entry name" value="PDDEXK-like_dom_sf"/>
</dbReference>
<keyword evidence="9" id="KW-0067">ATP-binding</keyword>
<evidence type="ECO:0000256" key="3">
    <source>
        <dbReference type="ARBA" id="ARBA00022723"/>
    </source>
</evidence>
<dbReference type="Gene3D" id="3.40.50.300">
    <property type="entry name" value="P-loop containing nucleotide triphosphate hydrolases"/>
    <property type="match status" value="4"/>
</dbReference>
<evidence type="ECO:0000256" key="9">
    <source>
        <dbReference type="ARBA" id="ARBA00022840"/>
    </source>
</evidence>
<dbReference type="Proteomes" id="UP001595733">
    <property type="component" value="Unassembled WGS sequence"/>
</dbReference>
<accession>A0ABV8UQP4</accession>
<dbReference type="GO" id="GO:0003678">
    <property type="term" value="F:DNA helicase activity"/>
    <property type="evidence" value="ECO:0007669"/>
    <property type="project" value="UniProtKB-EC"/>
</dbReference>
<dbReference type="PANTHER" id="PTHR30591:SF1">
    <property type="entry name" value="RECBCD ENZYME SUBUNIT RECC"/>
    <property type="match status" value="1"/>
</dbReference>
<dbReference type="SUPFAM" id="SSF52540">
    <property type="entry name" value="P-loop containing nucleoside triphosphate hydrolases"/>
    <property type="match status" value="1"/>
</dbReference>
<evidence type="ECO:0000256" key="5">
    <source>
        <dbReference type="ARBA" id="ARBA00022763"/>
    </source>
</evidence>
<evidence type="ECO:0000256" key="2">
    <source>
        <dbReference type="ARBA" id="ARBA00022722"/>
    </source>
</evidence>
<dbReference type="PROSITE" id="PS51217">
    <property type="entry name" value="UVRD_HELICASE_CTER"/>
    <property type="match status" value="1"/>
</dbReference>
<evidence type="ECO:0000313" key="15">
    <source>
        <dbReference type="EMBL" id="MFC4353612.1"/>
    </source>
</evidence>
<keyword evidence="10" id="KW-0408">Iron</keyword>
<name>A0ABV8UQP4_9BACL</name>
<gene>
    <name evidence="15" type="primary">addB</name>
    <name evidence="15" type="ORF">ACFO0S_00865</name>
</gene>
<keyword evidence="7 15" id="KW-0347">Helicase</keyword>
<dbReference type="NCBIfam" id="TIGR02773">
    <property type="entry name" value="addB_Gpos"/>
    <property type="match status" value="1"/>
</dbReference>
<dbReference type="EC" id="3.6.4.12" evidence="15"/>
<evidence type="ECO:0000256" key="7">
    <source>
        <dbReference type="ARBA" id="ARBA00022806"/>
    </source>
</evidence>
<proteinExistence type="predicted"/>
<keyword evidence="5" id="KW-0227">DNA damage</keyword>
<evidence type="ECO:0000256" key="11">
    <source>
        <dbReference type="ARBA" id="ARBA00023014"/>
    </source>
</evidence>
<dbReference type="Pfam" id="PF12705">
    <property type="entry name" value="PDDEXK_1"/>
    <property type="match status" value="1"/>
</dbReference>
<evidence type="ECO:0000256" key="1">
    <source>
        <dbReference type="ARBA" id="ARBA00022485"/>
    </source>
</evidence>
<keyword evidence="8" id="KW-0269">Exonuclease</keyword>
<keyword evidence="13" id="KW-0234">DNA repair</keyword>
<sequence>MGVRFITGRTGTGKTTTIFNEISSRTERDPLGSPLFYLVPDQMSFTAEWHLSNYGQGSGLIRGQVTTFKRLAWRVLQESGGITREEVNGIGYRMLIRSLLREQKDDFILFQRAATKRGFTDQMELLLKEFNRYNLTPEILEASLEQLEQLGAPVPLKQKTKDLQNIAIKLQERLGTEFIDGDGHLRLLVDKIASSQLIAQGEFYIDSFTAFTPLERSIVEQLMIHANMVHIALPMNEEAEAYEEQSLFHGPAKTFVQLKEIALANDVQVTDHVQLGKQLRLQSEGLRHAEIQFDRARPLKQEKTEGLQVIEATNPRTEVAYTAAKIRDLVQLHGYRYQEIAVMHRDSTTYEKLLAMTFRQHDIPYFTNEKRPMLDHPLIELTRAMFAVAQSDFSYEAVFRAIKTGLFYPLNGSRHVWSDRLYRLENFALERGIRGDRWSDDSRFRVKRIRGLEYFQKAQTDEERAIEKELKETRDFVMSPMREAVTGLQQATSTEQIVRTLYQFMKSLQVPEKLAQWQLEAEVNLIHEEAVEHRQVWKEWIHVLDQFELMFRAQPMELEDAAAILEEGIDQLCFSKIPPAIDQVIIGQADTARYLSIKAVFVLGVNDGLFPKRIDHEGLLTDEDRTFLQQSGLELAPTTKERLLEENYILYKALTTASHQVVLSYSLATTEGKPLLPSLYLKRLQNLFTDLRPEFVSQADFDGDYPTLINHPRAALSGFALRRYSETVLDQPLTPFWQAVASYYEKDVYWSSIQLHVERPLAKKPGSEKITRETARELYSPVVKGSVSRIETYYSCPFKQFASYGLDLKERDVYQLEAPAMGDLFHAALKWIADKTTEQGVQWKELSEKHCRELAEQAVSQIIPLFVNQLLLSTNRYLYISRKLTRIVASTMIALSKQSARSSFHPIALEVGFGLGEQLPPLTIPLPNQGQLELRGRIDRVDAAKINDAYYLRIIDYKSSKRGLDLNEVYHGISLQLMTYLDVATQFADHWLEETAHPGGVLYVHLHEPTLQSADLLTPEEIASMQLKSYKMDGLLSEERPVLEAMDDQLEGHSEIIPVHVKKDGSFGVTSKVLAPEDLEKTAKFVRKRHRQAGGGILAGDARVLPYQMKNKMPCTYCSYRSVCQFDPQDIRQPVRKLRQEKPEVITQKMIEEVDNV</sequence>
<dbReference type="EC" id="3.1.-.-" evidence="15"/>
<evidence type="ECO:0000313" key="16">
    <source>
        <dbReference type="Proteomes" id="UP001595733"/>
    </source>
</evidence>
<dbReference type="Pfam" id="PF21445">
    <property type="entry name" value="ADDB_N"/>
    <property type="match status" value="1"/>
</dbReference>
<keyword evidence="16" id="KW-1185">Reference proteome</keyword>
<dbReference type="EMBL" id="JBHSEF010000008">
    <property type="protein sequence ID" value="MFC4353612.1"/>
    <property type="molecule type" value="Genomic_DNA"/>
</dbReference>
<dbReference type="GO" id="GO:0016787">
    <property type="term" value="F:hydrolase activity"/>
    <property type="evidence" value="ECO:0007669"/>
    <property type="project" value="UniProtKB-KW"/>
</dbReference>
<dbReference type="InterPro" id="IPR014017">
    <property type="entry name" value="DNA_helicase_UvrD-like_C"/>
</dbReference>
<keyword evidence="6 15" id="KW-0378">Hydrolase</keyword>
<keyword evidence="1" id="KW-0004">4Fe-4S</keyword>
<evidence type="ECO:0000256" key="6">
    <source>
        <dbReference type="ARBA" id="ARBA00022801"/>
    </source>
</evidence>
<keyword evidence="12" id="KW-0238">DNA-binding</keyword>